<reference evidence="1" key="2">
    <citation type="journal article" date="2015" name="Fish Shellfish Immunol.">
        <title>Early steps in the European eel (Anguilla anguilla)-Vibrio vulnificus interaction in the gills: Role of the RtxA13 toxin.</title>
        <authorList>
            <person name="Callol A."/>
            <person name="Pajuelo D."/>
            <person name="Ebbesson L."/>
            <person name="Teles M."/>
            <person name="MacKenzie S."/>
            <person name="Amaro C."/>
        </authorList>
    </citation>
    <scope>NUCLEOTIDE SEQUENCE</scope>
</reference>
<evidence type="ECO:0000313" key="1">
    <source>
        <dbReference type="EMBL" id="JAH39738.1"/>
    </source>
</evidence>
<reference evidence="1" key="1">
    <citation type="submission" date="2014-11" db="EMBL/GenBank/DDBJ databases">
        <authorList>
            <person name="Amaro Gonzalez C."/>
        </authorList>
    </citation>
    <scope>NUCLEOTIDE SEQUENCE</scope>
</reference>
<name>A0A0E9SGY2_ANGAN</name>
<accession>A0A0E9SGY2</accession>
<dbReference type="AlphaFoldDB" id="A0A0E9SGY2"/>
<dbReference type="EMBL" id="GBXM01068839">
    <property type="protein sequence ID" value="JAH39738.1"/>
    <property type="molecule type" value="Transcribed_RNA"/>
</dbReference>
<protein>
    <submittedName>
        <fullName evidence="1">Uncharacterized protein</fullName>
    </submittedName>
</protein>
<proteinExistence type="predicted"/>
<organism evidence="1">
    <name type="scientific">Anguilla anguilla</name>
    <name type="common">European freshwater eel</name>
    <name type="synonym">Muraena anguilla</name>
    <dbReference type="NCBI Taxonomy" id="7936"/>
    <lineage>
        <taxon>Eukaryota</taxon>
        <taxon>Metazoa</taxon>
        <taxon>Chordata</taxon>
        <taxon>Craniata</taxon>
        <taxon>Vertebrata</taxon>
        <taxon>Euteleostomi</taxon>
        <taxon>Actinopterygii</taxon>
        <taxon>Neopterygii</taxon>
        <taxon>Teleostei</taxon>
        <taxon>Anguilliformes</taxon>
        <taxon>Anguillidae</taxon>
        <taxon>Anguilla</taxon>
    </lineage>
</organism>
<sequence length="48" mass="5525">MTSLWFLNERLWSIINCGLRSVTLWNMTDCGLEVSLHEDAVLTRASEI</sequence>